<keyword evidence="3" id="KW-1185">Reference proteome</keyword>
<name>A0A410PYY9_9FIRM</name>
<dbReference type="OrthoDB" id="3035369at2"/>
<dbReference type="AlphaFoldDB" id="A0A410PYY9"/>
<dbReference type="SUPFAM" id="SSF52540">
    <property type="entry name" value="P-loop containing nucleoside triphosphate hydrolases"/>
    <property type="match status" value="1"/>
</dbReference>
<protein>
    <submittedName>
        <fullName evidence="2">ParA family protein</fullName>
    </submittedName>
</protein>
<dbReference type="Proteomes" id="UP000287601">
    <property type="component" value="Chromosome"/>
</dbReference>
<organism evidence="2 3">
    <name type="scientific">Aminipila luticellarii</name>
    <dbReference type="NCBI Taxonomy" id="2507160"/>
    <lineage>
        <taxon>Bacteria</taxon>
        <taxon>Bacillati</taxon>
        <taxon>Bacillota</taxon>
        <taxon>Clostridia</taxon>
        <taxon>Peptostreptococcales</taxon>
        <taxon>Anaerovoracaceae</taxon>
        <taxon>Aminipila</taxon>
    </lineage>
</organism>
<proteinExistence type="predicted"/>
<dbReference type="KEGG" id="amij:EQM06_05415"/>
<evidence type="ECO:0000259" key="1">
    <source>
        <dbReference type="Pfam" id="PF01656"/>
    </source>
</evidence>
<dbReference type="InterPro" id="IPR002586">
    <property type="entry name" value="CobQ/CobB/MinD/ParA_Nub-bd_dom"/>
</dbReference>
<evidence type="ECO:0000313" key="3">
    <source>
        <dbReference type="Proteomes" id="UP000287601"/>
    </source>
</evidence>
<dbReference type="Gene3D" id="3.40.50.300">
    <property type="entry name" value="P-loop containing nucleotide triphosphate hydrolases"/>
    <property type="match status" value="1"/>
</dbReference>
<feature type="domain" description="CobQ/CobB/MinD/ParA nucleotide binding" evidence="1">
    <location>
        <begin position="8"/>
        <end position="42"/>
    </location>
</feature>
<sequence>MKGSGTIIFFCSASGGTGKTSVTLGLAQDLARFHGKRVLYINYEELESTNQYFKVQEEKTLSAYLYYAEVGNEFNKWTEAFTVSNEYGIRAFSASKGRNPLKLLNVQELAKFLEWIQKEASFDYILIDGDNSLKEETLWLISICDNFCTVNGEQDEKQEYYDQYVEHCLGTSILDKRIEVINGFKGKEETEPEKDPQKIYIDYDESSFFIQEEGGSFVTRLDIGRDFGMGIKELSTKLTLILQ</sequence>
<dbReference type="Pfam" id="PF01656">
    <property type="entry name" value="CbiA"/>
    <property type="match status" value="1"/>
</dbReference>
<gene>
    <name evidence="2" type="ORF">EQM06_05415</name>
</gene>
<accession>A0A410PYY9</accession>
<reference evidence="2 3" key="1">
    <citation type="submission" date="2019-01" db="EMBL/GenBank/DDBJ databases">
        <title>Draft genomes of a novel of Aminipila strains.</title>
        <authorList>
            <person name="Ma S."/>
        </authorList>
    </citation>
    <scope>NUCLEOTIDE SEQUENCE [LARGE SCALE GENOMIC DNA]</scope>
    <source>
        <strain evidence="3">JN-39</strain>
    </source>
</reference>
<evidence type="ECO:0000313" key="2">
    <source>
        <dbReference type="EMBL" id="QAT44095.1"/>
    </source>
</evidence>
<dbReference type="EMBL" id="CP035281">
    <property type="protein sequence ID" value="QAT44095.1"/>
    <property type="molecule type" value="Genomic_DNA"/>
</dbReference>
<dbReference type="InterPro" id="IPR027417">
    <property type="entry name" value="P-loop_NTPase"/>
</dbReference>